<dbReference type="GO" id="GO:0006302">
    <property type="term" value="P:double-strand break repair"/>
    <property type="evidence" value="ECO:0007669"/>
    <property type="project" value="TreeGrafter"/>
</dbReference>
<comment type="function">
    <text evidence="4">Involved in DNA repair and RecF pathway recombination.</text>
</comment>
<dbReference type="InterPro" id="IPR003717">
    <property type="entry name" value="RecO"/>
</dbReference>
<dbReference type="PANTHER" id="PTHR33991">
    <property type="entry name" value="DNA REPAIR PROTEIN RECO"/>
    <property type="match status" value="1"/>
</dbReference>
<dbReference type="SUPFAM" id="SSF50249">
    <property type="entry name" value="Nucleic acid-binding proteins"/>
    <property type="match status" value="1"/>
</dbReference>
<dbReference type="Gene3D" id="2.40.50.140">
    <property type="entry name" value="Nucleic acid-binding proteins"/>
    <property type="match status" value="1"/>
</dbReference>
<gene>
    <name evidence="4 6" type="primary">recO</name>
    <name evidence="6" type="ORF">ABGB03_14980</name>
</gene>
<reference evidence="6" key="1">
    <citation type="submission" date="2024-05" db="EMBL/GenBank/DDBJ databases">
        <title>Pontimicrobium maritimus sp. nov., isolated form sea water.</title>
        <authorList>
            <person name="Muhammad N."/>
            <person name="Vuong T.Q."/>
            <person name="Han H.L."/>
            <person name="Kim S.-G."/>
        </authorList>
    </citation>
    <scope>NUCLEOTIDE SEQUENCE</scope>
    <source>
        <strain evidence="6">SW4</strain>
    </source>
</reference>
<dbReference type="PANTHER" id="PTHR33991:SF1">
    <property type="entry name" value="DNA REPAIR PROTEIN RECO"/>
    <property type="match status" value="1"/>
</dbReference>
<sequence length="240" mass="27909">MIISTKAIVLSKIKYKDHDLIIKCYTEKFGVISYLVKNALKTKKGKFKVAYFQPLSLLEIEADHKENRSLNYLRDIKLQTYYSSLHTNVIKSTIAMFLSEVLSSILIEEEKNEALYSFLETTMIWFDESETNTNFHLLFLTELTKYLGFYPENPKTINSTYFNLEEGKFQNIKTNSNCITGNNLTILKQCLGIKFDDSKLLEITSSQKRDFLSMILLYFKLHLDGFKHPKSLSILNQVFS</sequence>
<keyword evidence="1 4" id="KW-0227">DNA damage</keyword>
<dbReference type="GO" id="GO:0043590">
    <property type="term" value="C:bacterial nucleoid"/>
    <property type="evidence" value="ECO:0007669"/>
    <property type="project" value="TreeGrafter"/>
</dbReference>
<name>A0AAU7BT50_9FLAO</name>
<organism evidence="6">
    <name type="scientific">Pontimicrobium sp. SW4</name>
    <dbReference type="NCBI Taxonomy" id="3153519"/>
    <lineage>
        <taxon>Bacteria</taxon>
        <taxon>Pseudomonadati</taxon>
        <taxon>Bacteroidota</taxon>
        <taxon>Flavobacteriia</taxon>
        <taxon>Flavobacteriales</taxon>
        <taxon>Flavobacteriaceae</taxon>
        <taxon>Pontimicrobium</taxon>
    </lineage>
</organism>
<dbReference type="HAMAP" id="MF_00201">
    <property type="entry name" value="RecO"/>
    <property type="match status" value="1"/>
</dbReference>
<accession>A0AAU7BT50</accession>
<dbReference type="Pfam" id="PF11967">
    <property type="entry name" value="RecO_N"/>
    <property type="match status" value="1"/>
</dbReference>
<comment type="similarity">
    <text evidence="4">Belongs to the RecO family.</text>
</comment>
<dbReference type="GO" id="GO:0006310">
    <property type="term" value="P:DNA recombination"/>
    <property type="evidence" value="ECO:0007669"/>
    <property type="project" value="UniProtKB-UniRule"/>
</dbReference>
<evidence type="ECO:0000256" key="2">
    <source>
        <dbReference type="ARBA" id="ARBA00023172"/>
    </source>
</evidence>
<protein>
    <recommendedName>
        <fullName evidence="4">DNA repair protein RecO</fullName>
    </recommendedName>
    <alternativeName>
        <fullName evidence="4">Recombination protein O</fullName>
    </alternativeName>
</protein>
<dbReference type="EMBL" id="CP157199">
    <property type="protein sequence ID" value="XBG61155.1"/>
    <property type="molecule type" value="Genomic_DNA"/>
</dbReference>
<feature type="domain" description="DNA replication/recombination mediator RecO N-terminal" evidence="5">
    <location>
        <begin position="1"/>
        <end position="79"/>
    </location>
</feature>
<keyword evidence="2 4" id="KW-0233">DNA recombination</keyword>
<dbReference type="Pfam" id="PF02565">
    <property type="entry name" value="RecO_C"/>
    <property type="match status" value="1"/>
</dbReference>
<dbReference type="RefSeq" id="WP_347923483.1">
    <property type="nucleotide sequence ID" value="NZ_CP157199.1"/>
</dbReference>
<dbReference type="AlphaFoldDB" id="A0AAU7BT50"/>
<dbReference type="SUPFAM" id="SSF57863">
    <property type="entry name" value="ArfGap/RecO-like zinc finger"/>
    <property type="match status" value="1"/>
</dbReference>
<proteinExistence type="inferred from homology"/>
<dbReference type="NCBIfam" id="TIGR00613">
    <property type="entry name" value="reco"/>
    <property type="match status" value="1"/>
</dbReference>
<dbReference type="InterPro" id="IPR012340">
    <property type="entry name" value="NA-bd_OB-fold"/>
</dbReference>
<evidence type="ECO:0000256" key="4">
    <source>
        <dbReference type="HAMAP-Rule" id="MF_00201"/>
    </source>
</evidence>
<keyword evidence="3 4" id="KW-0234">DNA repair</keyword>
<dbReference type="InterPro" id="IPR022572">
    <property type="entry name" value="DNA_rep/recomb_RecO_N"/>
</dbReference>
<dbReference type="InterPro" id="IPR037278">
    <property type="entry name" value="ARFGAP/RecO"/>
</dbReference>
<evidence type="ECO:0000256" key="3">
    <source>
        <dbReference type="ARBA" id="ARBA00023204"/>
    </source>
</evidence>
<evidence type="ECO:0000259" key="5">
    <source>
        <dbReference type="Pfam" id="PF11967"/>
    </source>
</evidence>
<evidence type="ECO:0000313" key="6">
    <source>
        <dbReference type="EMBL" id="XBG61155.1"/>
    </source>
</evidence>
<evidence type="ECO:0000256" key="1">
    <source>
        <dbReference type="ARBA" id="ARBA00022763"/>
    </source>
</evidence>